<feature type="domain" description="C2H2-type" evidence="12">
    <location>
        <begin position="42"/>
        <end position="69"/>
    </location>
</feature>
<keyword evidence="9" id="KW-0804">Transcription</keyword>
<dbReference type="GO" id="GO:0008270">
    <property type="term" value="F:zinc ion binding"/>
    <property type="evidence" value="ECO:0007669"/>
    <property type="project" value="UniProtKB-KW"/>
</dbReference>
<dbReference type="PANTHER" id="PTHR45993:SF8">
    <property type="entry name" value="ZINC FINGER PROTEIN 296"/>
    <property type="match status" value="1"/>
</dbReference>
<feature type="domain" description="C2H2-type" evidence="12">
    <location>
        <begin position="70"/>
        <end position="97"/>
    </location>
</feature>
<evidence type="ECO:0000313" key="13">
    <source>
        <dbReference type="Ensembl" id="ENSSANP00000087046.1"/>
    </source>
</evidence>
<comment type="subcellular location">
    <subcellularLocation>
        <location evidence="1">Nucleus</location>
    </subcellularLocation>
</comment>
<dbReference type="PANTHER" id="PTHR45993">
    <property type="entry name" value="B-CELL LYMPHOMA/LEUKEMIA 11"/>
    <property type="match status" value="1"/>
</dbReference>
<proteinExistence type="predicted"/>
<evidence type="ECO:0000256" key="4">
    <source>
        <dbReference type="ARBA" id="ARBA00022737"/>
    </source>
</evidence>
<accession>A0A671RUA7</accession>
<dbReference type="AlphaFoldDB" id="A0A671RUA7"/>
<dbReference type="Ensembl" id="ENSSANT00000092502.1">
    <property type="protein sequence ID" value="ENSSANP00000087046.1"/>
    <property type="gene ID" value="ENSSANG00000043093.1"/>
</dbReference>
<organism evidence="13 14">
    <name type="scientific">Sinocyclocheilus anshuiensis</name>
    <dbReference type="NCBI Taxonomy" id="1608454"/>
    <lineage>
        <taxon>Eukaryota</taxon>
        <taxon>Metazoa</taxon>
        <taxon>Chordata</taxon>
        <taxon>Craniata</taxon>
        <taxon>Vertebrata</taxon>
        <taxon>Euteleostomi</taxon>
        <taxon>Actinopterygii</taxon>
        <taxon>Neopterygii</taxon>
        <taxon>Teleostei</taxon>
        <taxon>Ostariophysi</taxon>
        <taxon>Cypriniformes</taxon>
        <taxon>Cyprinidae</taxon>
        <taxon>Cyprininae</taxon>
        <taxon>Sinocyclocheilus</taxon>
    </lineage>
</organism>
<evidence type="ECO:0000256" key="5">
    <source>
        <dbReference type="ARBA" id="ARBA00022771"/>
    </source>
</evidence>
<dbReference type="SMART" id="SM00355">
    <property type="entry name" value="ZnF_C2H2"/>
    <property type="match status" value="3"/>
</dbReference>
<keyword evidence="4" id="KW-0677">Repeat</keyword>
<dbReference type="PROSITE" id="PS00028">
    <property type="entry name" value="ZINC_FINGER_C2H2_1"/>
    <property type="match status" value="3"/>
</dbReference>
<dbReference type="GO" id="GO:0003700">
    <property type="term" value="F:DNA-binding transcription factor activity"/>
    <property type="evidence" value="ECO:0007669"/>
    <property type="project" value="TreeGrafter"/>
</dbReference>
<dbReference type="PROSITE" id="PS50157">
    <property type="entry name" value="ZINC_FINGER_C2H2_2"/>
    <property type="match status" value="3"/>
</dbReference>
<evidence type="ECO:0000256" key="6">
    <source>
        <dbReference type="ARBA" id="ARBA00022833"/>
    </source>
</evidence>
<keyword evidence="6" id="KW-0862">Zinc</keyword>
<evidence type="ECO:0000256" key="7">
    <source>
        <dbReference type="ARBA" id="ARBA00022843"/>
    </source>
</evidence>
<keyword evidence="8" id="KW-0805">Transcription regulation</keyword>
<dbReference type="Pfam" id="PF00096">
    <property type="entry name" value="zf-C2H2"/>
    <property type="match status" value="3"/>
</dbReference>
<dbReference type="GO" id="GO:0005634">
    <property type="term" value="C:nucleus"/>
    <property type="evidence" value="ECO:0007669"/>
    <property type="project" value="UniProtKB-SubCell"/>
</dbReference>
<dbReference type="InterPro" id="IPR051497">
    <property type="entry name" value="Dev/Hematopoietic_TF"/>
</dbReference>
<evidence type="ECO:0000256" key="3">
    <source>
        <dbReference type="ARBA" id="ARBA00022723"/>
    </source>
</evidence>
<keyword evidence="7" id="KW-0832">Ubl conjugation</keyword>
<dbReference type="FunFam" id="3.30.160.60:FF:000046">
    <property type="entry name" value="Putative B-cell lymphoma/leukemia 11A"/>
    <property type="match status" value="1"/>
</dbReference>
<keyword evidence="2" id="KW-1017">Isopeptide bond</keyword>
<protein>
    <submittedName>
        <fullName evidence="13">Zinc finger protein 296</fullName>
    </submittedName>
</protein>
<keyword evidence="5 11" id="KW-0863">Zinc-finger</keyword>
<keyword evidence="14" id="KW-1185">Reference proteome</keyword>
<keyword evidence="10" id="KW-0539">Nucleus</keyword>
<evidence type="ECO:0000259" key="12">
    <source>
        <dbReference type="PROSITE" id="PS50157"/>
    </source>
</evidence>
<dbReference type="InterPro" id="IPR013087">
    <property type="entry name" value="Znf_C2H2_type"/>
</dbReference>
<feature type="domain" description="C2H2-type" evidence="12">
    <location>
        <begin position="101"/>
        <end position="124"/>
    </location>
</feature>
<keyword evidence="3" id="KW-0479">Metal-binding</keyword>
<evidence type="ECO:0000256" key="1">
    <source>
        <dbReference type="ARBA" id="ARBA00004123"/>
    </source>
</evidence>
<dbReference type="SUPFAM" id="SSF57667">
    <property type="entry name" value="beta-beta-alpha zinc fingers"/>
    <property type="match status" value="1"/>
</dbReference>
<evidence type="ECO:0000256" key="2">
    <source>
        <dbReference type="ARBA" id="ARBA00022499"/>
    </source>
</evidence>
<evidence type="ECO:0000256" key="11">
    <source>
        <dbReference type="PROSITE-ProRule" id="PRU00042"/>
    </source>
</evidence>
<evidence type="ECO:0000256" key="10">
    <source>
        <dbReference type="ARBA" id="ARBA00023242"/>
    </source>
</evidence>
<evidence type="ECO:0000256" key="9">
    <source>
        <dbReference type="ARBA" id="ARBA00023163"/>
    </source>
</evidence>
<sequence length="208" mass="23408">MLRSVHRLCHAGETPQEGPWTHSRRLCQRQVTSGGGKKKKEEACEFCGKFFRNSSNLTVHRRSHTGERPYRCGLCSYACAQSSKLTRHMKTHGARGTRAPFQCQLCSVPFTVYATLEKHLKKVHGLTHASAGAYSQGPLTDYNGLNIELEDDSVSDQSGVKPQCKHSIRLIMTKTTKLNDLLPPTQYAHLIKKPRRPFSISPQYLETL</sequence>
<dbReference type="GO" id="GO:0045944">
    <property type="term" value="P:positive regulation of transcription by RNA polymerase II"/>
    <property type="evidence" value="ECO:0007669"/>
    <property type="project" value="TreeGrafter"/>
</dbReference>
<dbReference type="InterPro" id="IPR036236">
    <property type="entry name" value="Znf_C2H2_sf"/>
</dbReference>
<name>A0A671RUA7_9TELE</name>
<evidence type="ECO:0000256" key="8">
    <source>
        <dbReference type="ARBA" id="ARBA00023015"/>
    </source>
</evidence>
<dbReference type="Proteomes" id="UP000472260">
    <property type="component" value="Unassembled WGS sequence"/>
</dbReference>
<dbReference type="FunFam" id="3.30.160.60:FF:000055">
    <property type="entry name" value="B-cell lymphoma/leukemia 11A isoform X1"/>
    <property type="match status" value="1"/>
</dbReference>
<dbReference type="GO" id="GO:0000978">
    <property type="term" value="F:RNA polymerase II cis-regulatory region sequence-specific DNA binding"/>
    <property type="evidence" value="ECO:0007669"/>
    <property type="project" value="TreeGrafter"/>
</dbReference>
<reference evidence="13" key="2">
    <citation type="submission" date="2025-09" db="UniProtKB">
        <authorList>
            <consortium name="Ensembl"/>
        </authorList>
    </citation>
    <scope>IDENTIFICATION</scope>
</reference>
<reference evidence="13" key="1">
    <citation type="submission" date="2025-08" db="UniProtKB">
        <authorList>
            <consortium name="Ensembl"/>
        </authorList>
    </citation>
    <scope>IDENTIFICATION</scope>
</reference>
<evidence type="ECO:0000313" key="14">
    <source>
        <dbReference type="Proteomes" id="UP000472260"/>
    </source>
</evidence>
<dbReference type="Gene3D" id="3.30.160.60">
    <property type="entry name" value="Classic Zinc Finger"/>
    <property type="match status" value="2"/>
</dbReference>